<keyword evidence="2 4" id="KW-0547">Nucleotide-binding</keyword>
<dbReference type="InterPro" id="IPR005225">
    <property type="entry name" value="Small_GTP-bd"/>
</dbReference>
<reference evidence="6 7" key="1">
    <citation type="submission" date="2016-02" db="EMBL/GenBank/DDBJ databases">
        <title>Discovery of a natural microsporidian pathogen with a broad tissue tropism in Caenorhabditis elegans.</title>
        <authorList>
            <person name="Luallen R.J."/>
            <person name="Reinke A.W."/>
            <person name="Tong L."/>
            <person name="Botts M.R."/>
            <person name="Felix M.-A."/>
            <person name="Troemel E.R."/>
        </authorList>
    </citation>
    <scope>NUCLEOTIDE SEQUENCE [LARGE SCALE GENOMIC DNA]</scope>
    <source>
        <strain evidence="6 7">JUm2807</strain>
    </source>
</reference>
<dbReference type="PANTHER" id="PTHR11711">
    <property type="entry name" value="ADP RIBOSYLATION FACTOR-RELATED"/>
    <property type="match status" value="1"/>
</dbReference>
<dbReference type="GeneID" id="93647494"/>
<keyword evidence="7" id="KW-1185">Reference proteome</keyword>
<dbReference type="InterPro" id="IPR024156">
    <property type="entry name" value="Small_GTPase_ARF"/>
</dbReference>
<dbReference type="GO" id="GO:0003924">
    <property type="term" value="F:GTPase activity"/>
    <property type="evidence" value="ECO:0007669"/>
    <property type="project" value="InterPro"/>
</dbReference>
<comment type="similarity">
    <text evidence="1">Belongs to the small GTPase superfamily. Arf family.</text>
</comment>
<evidence type="ECO:0000313" key="7">
    <source>
        <dbReference type="Proteomes" id="UP000185944"/>
    </source>
</evidence>
<evidence type="ECO:0000256" key="4">
    <source>
        <dbReference type="PIRSR" id="PIRSR606689-1"/>
    </source>
</evidence>
<evidence type="ECO:0000313" key="6">
    <source>
        <dbReference type="EMBL" id="OAG29005.1"/>
    </source>
</evidence>
<dbReference type="Proteomes" id="UP000185944">
    <property type="component" value="Unassembled WGS sequence"/>
</dbReference>
<accession>A0A177EAQ6</accession>
<proteinExistence type="inferred from homology"/>
<dbReference type="AlphaFoldDB" id="A0A177EAQ6"/>
<evidence type="ECO:0000256" key="2">
    <source>
        <dbReference type="ARBA" id="ARBA00022741"/>
    </source>
</evidence>
<feature type="binding site" evidence="4">
    <location>
        <begin position="134"/>
        <end position="137"/>
    </location>
    <ligand>
        <name>GTP</name>
        <dbReference type="ChEBI" id="CHEBI:37565"/>
    </ligand>
</feature>
<dbReference type="Gene3D" id="3.40.50.300">
    <property type="entry name" value="P-loop containing nucleotide triphosphate hydrolases"/>
    <property type="match status" value="1"/>
</dbReference>
<feature type="binding site" evidence="5">
    <location>
        <position position="53"/>
    </location>
    <ligand>
        <name>Mg(2+)</name>
        <dbReference type="ChEBI" id="CHEBI:18420"/>
    </ligand>
</feature>
<feature type="binding site" evidence="4">
    <location>
        <begin position="24"/>
        <end position="31"/>
    </location>
    <ligand>
        <name>GTP</name>
        <dbReference type="ChEBI" id="CHEBI:37565"/>
    </ligand>
</feature>
<dbReference type="SMART" id="SM00177">
    <property type="entry name" value="ARF"/>
    <property type="match status" value="1"/>
</dbReference>
<keyword evidence="3 4" id="KW-0342">GTP-binding</keyword>
<dbReference type="NCBIfam" id="TIGR00231">
    <property type="entry name" value="small_GTP"/>
    <property type="match status" value="1"/>
</dbReference>
<dbReference type="RefSeq" id="XP_067543750.1">
    <property type="nucleotide sequence ID" value="XM_067688562.1"/>
</dbReference>
<feature type="binding site" evidence="5">
    <location>
        <position position="31"/>
    </location>
    <ligand>
        <name>Mg(2+)</name>
        <dbReference type="ChEBI" id="CHEBI:18420"/>
    </ligand>
</feature>
<dbReference type="InterPro" id="IPR006689">
    <property type="entry name" value="Small_GTPase_ARF/SAR"/>
</dbReference>
<feature type="binding site" evidence="4">
    <location>
        <position position="75"/>
    </location>
    <ligand>
        <name>GTP</name>
        <dbReference type="ChEBI" id="CHEBI:37565"/>
    </ligand>
</feature>
<organism evidence="6 7">
    <name type="scientific">Nematocida displodere</name>
    <dbReference type="NCBI Taxonomy" id="1805483"/>
    <lineage>
        <taxon>Eukaryota</taxon>
        <taxon>Fungi</taxon>
        <taxon>Fungi incertae sedis</taxon>
        <taxon>Microsporidia</taxon>
        <taxon>Nematocida</taxon>
    </lineage>
</organism>
<dbReference type="VEuPathDB" id="MicrosporidiaDB:NEDG_01144"/>
<dbReference type="GO" id="GO:0046872">
    <property type="term" value="F:metal ion binding"/>
    <property type="evidence" value="ECO:0007669"/>
    <property type="project" value="UniProtKB-KW"/>
</dbReference>
<dbReference type="CDD" id="cd00878">
    <property type="entry name" value="Arf_Arl"/>
    <property type="match status" value="1"/>
</dbReference>
<dbReference type="FunFam" id="3.40.50.300:FF:001166">
    <property type="entry name" value="ADP-ribosylation factor D"/>
    <property type="match status" value="1"/>
</dbReference>
<dbReference type="STRING" id="1805483.A0A177EAQ6"/>
<name>A0A177EAQ6_9MICR</name>
<evidence type="ECO:0000256" key="1">
    <source>
        <dbReference type="ARBA" id="ARBA00010290"/>
    </source>
</evidence>
<dbReference type="SMART" id="SM00178">
    <property type="entry name" value="SAR"/>
    <property type="match status" value="1"/>
</dbReference>
<keyword evidence="5" id="KW-0460">Magnesium</keyword>
<dbReference type="PRINTS" id="PR00449">
    <property type="entry name" value="RASTRNSFRMNG"/>
</dbReference>
<dbReference type="Pfam" id="PF00025">
    <property type="entry name" value="Arf"/>
    <property type="match status" value="1"/>
</dbReference>
<evidence type="ECO:0000256" key="3">
    <source>
        <dbReference type="ARBA" id="ARBA00023134"/>
    </source>
</evidence>
<sequence>MGGVVSNLIKVFSKPTPRKVLMVGMDNAGKTTILYGVHAKHSREAGNNTTIPTVGFNVETIKIESVTITVWDIGGQKKLRTLWAFYADALSGLIYVIDIQDRNRWEEAVEELKKILDKDTDAAGNKCPVLILANKIDMIPESKIEETKESLVSLIKPNQLFAGRQWRLITCSAREGGLDGIFNGFIWLADYLTTPSIA</sequence>
<gene>
    <name evidence="6" type="ORF">NEDG_01144</name>
</gene>
<evidence type="ECO:0000256" key="5">
    <source>
        <dbReference type="PIRSR" id="PIRSR606689-2"/>
    </source>
</evidence>
<dbReference type="GO" id="GO:0005525">
    <property type="term" value="F:GTP binding"/>
    <property type="evidence" value="ECO:0007669"/>
    <property type="project" value="UniProtKB-KW"/>
</dbReference>
<protein>
    <submittedName>
        <fullName evidence="6">Uncharacterized protein</fullName>
    </submittedName>
</protein>
<dbReference type="EMBL" id="LTDL01000042">
    <property type="protein sequence ID" value="OAG29005.1"/>
    <property type="molecule type" value="Genomic_DNA"/>
</dbReference>
<dbReference type="PROSITE" id="PS51417">
    <property type="entry name" value="ARF"/>
    <property type="match status" value="1"/>
</dbReference>
<dbReference type="InterPro" id="IPR027417">
    <property type="entry name" value="P-loop_NTPase"/>
</dbReference>
<dbReference type="SUPFAM" id="SSF52540">
    <property type="entry name" value="P-loop containing nucleoside triphosphate hydrolases"/>
    <property type="match status" value="1"/>
</dbReference>
<dbReference type="OrthoDB" id="2011769at2759"/>
<keyword evidence="5" id="KW-0479">Metal-binding</keyword>
<comment type="caution">
    <text evidence="6">The sequence shown here is derived from an EMBL/GenBank/DDBJ whole genome shotgun (WGS) entry which is preliminary data.</text>
</comment>